<dbReference type="EMBL" id="JACXXJ020000001">
    <property type="protein sequence ID" value="MBF2712785.1"/>
    <property type="molecule type" value="Genomic_DNA"/>
</dbReference>
<keyword evidence="2" id="KW-0614">Plasmid</keyword>
<evidence type="ECO:0000256" key="1">
    <source>
        <dbReference type="SAM" id="Phobius"/>
    </source>
</evidence>
<evidence type="ECO:0000313" key="2">
    <source>
        <dbReference type="EMBL" id="MBF2712785.1"/>
    </source>
</evidence>
<keyword evidence="1" id="KW-0472">Membrane</keyword>
<protein>
    <submittedName>
        <fullName evidence="2">Uncharacterized protein</fullName>
    </submittedName>
</protein>
<feature type="transmembrane region" description="Helical" evidence="1">
    <location>
        <begin position="137"/>
        <end position="158"/>
    </location>
</feature>
<sequence>MSATTTFPEPSASQLRRVELLIFPLRTFVVIAALWLVHWMWANFSLSDVTVLYQVAIWLSIILATLSVIRTAITMRAEPGHVLLRDAKRSLNAWATLRSGQWRALVRDEQRPGLRTAALTNRQSEPAPLSKVAILRLIELLVFMPIRFGLVLAVYSGYRKGMEILDPHGSLVPVEHQLWPAAVLIAVVLFFLGNRMISVLLADESSRHLRLARRVYTLIAPSRD</sequence>
<name>A0AAE2R9N7_AGRVI</name>
<dbReference type="RefSeq" id="WP_139093126.1">
    <property type="nucleotide sequence ID" value="NZ_JACXXJ020000001.1"/>
</dbReference>
<reference evidence="2" key="1">
    <citation type="submission" date="2020-11" db="EMBL/GenBank/DDBJ databases">
        <title>Agrobacterium vitis strain K377 genome.</title>
        <authorList>
            <person name="Xi H."/>
        </authorList>
    </citation>
    <scope>NUCLEOTIDE SEQUENCE</scope>
    <source>
        <strain evidence="2">K377</strain>
        <plasmid evidence="2">unnamed1</plasmid>
    </source>
</reference>
<evidence type="ECO:0000313" key="3">
    <source>
        <dbReference type="Proteomes" id="UP000655037"/>
    </source>
</evidence>
<comment type="caution">
    <text evidence="2">The sequence shown here is derived from an EMBL/GenBank/DDBJ whole genome shotgun (WGS) entry which is preliminary data.</text>
</comment>
<feature type="transmembrane region" description="Helical" evidence="1">
    <location>
        <begin position="178"/>
        <end position="202"/>
    </location>
</feature>
<organism evidence="2 3">
    <name type="scientific">Agrobacterium vitis</name>
    <name type="common">Rhizobium vitis</name>
    <dbReference type="NCBI Taxonomy" id="373"/>
    <lineage>
        <taxon>Bacteria</taxon>
        <taxon>Pseudomonadati</taxon>
        <taxon>Pseudomonadota</taxon>
        <taxon>Alphaproteobacteria</taxon>
        <taxon>Hyphomicrobiales</taxon>
        <taxon>Rhizobiaceae</taxon>
        <taxon>Rhizobium/Agrobacterium group</taxon>
        <taxon>Agrobacterium</taxon>
    </lineage>
</organism>
<accession>A0AAE2R9N7</accession>
<gene>
    <name evidence="2" type="ORF">IEI95_000695</name>
</gene>
<keyword evidence="1" id="KW-1133">Transmembrane helix</keyword>
<feature type="transmembrane region" description="Helical" evidence="1">
    <location>
        <begin position="51"/>
        <end position="69"/>
    </location>
</feature>
<feature type="transmembrane region" description="Helical" evidence="1">
    <location>
        <begin position="20"/>
        <end position="39"/>
    </location>
</feature>
<geneLocation type="plasmid" evidence="2">
    <name>unnamed1</name>
</geneLocation>
<keyword evidence="1" id="KW-0812">Transmembrane</keyword>
<dbReference type="Proteomes" id="UP000655037">
    <property type="component" value="Unassembled WGS sequence"/>
</dbReference>
<proteinExistence type="predicted"/>
<dbReference type="AlphaFoldDB" id="A0AAE2R9N7"/>